<dbReference type="EMBL" id="DXBO01000088">
    <property type="protein sequence ID" value="HIZ48239.1"/>
    <property type="molecule type" value="Genomic_DNA"/>
</dbReference>
<dbReference type="Pfam" id="PF13684">
    <property type="entry name" value="FakA-like_C"/>
    <property type="match status" value="1"/>
</dbReference>
<dbReference type="InterPro" id="IPR004007">
    <property type="entry name" value="DhaL_dom"/>
</dbReference>
<dbReference type="Proteomes" id="UP000824031">
    <property type="component" value="Unassembled WGS sequence"/>
</dbReference>
<evidence type="ECO:0000259" key="1">
    <source>
        <dbReference type="PROSITE" id="PS51480"/>
    </source>
</evidence>
<accession>A0A9D2F2C2</accession>
<dbReference type="NCBIfam" id="TIGR03599">
    <property type="entry name" value="YloV"/>
    <property type="match status" value="1"/>
</dbReference>
<dbReference type="GO" id="GO:0004371">
    <property type="term" value="F:glycerone kinase activity"/>
    <property type="evidence" value="ECO:0007669"/>
    <property type="project" value="InterPro"/>
</dbReference>
<dbReference type="InterPro" id="IPR050270">
    <property type="entry name" value="DegV_domain_contain"/>
</dbReference>
<dbReference type="SUPFAM" id="SSF101473">
    <property type="entry name" value="DhaL-like"/>
    <property type="match status" value="1"/>
</dbReference>
<sequence length="561" mass="59754">MITGQTLRDAILSGANNIANQRTRVDELNVFPVPDGDTGTNMSMTVGAATRELQALPDSCTVAEASKTAASAMLRGARGNSGVITSLLFRGFSKALKDKTEASAADLAAALQMGVEAAYKAVMKPTEGTILTVTRLAAEKAQQCTEMEIPAMWDATLAAGQAALEDTPNLLPVLKKAGVVDAGGQGIMVIFEGMKQVFDGGEIIAGAEVAAKPKVSSEAAGKGVFTDDLMKVEDIKNGYCTQFLLHKNADASVTRLRAFLESNGDSVVVIEDDDVANCHVHTSDPGMMLSEAIKYGYLTDFKIENMHEQFLARQKQGKGLEKQAAAEEKKGSEFTYAAVDPERPYGFVAVAAGEGLKNVFTDLGVDAVVSGGQTMNPSTEDILAAIQSVPAQTVLVMPNNKNIIMASEQAQKLADRKVIVLPTRTVPQGMTAMLNFDPEAKPDENAVNMMAAADRVSTGLVTYAARDSEFDGKPIRKGEIMALENGKIVATGTDIVKVTYRLARSMRKKDTQFITVISGCDVSDEEAEHTTELVRAKCGGNIEVSHISGGQPVYYYMISVE</sequence>
<dbReference type="PANTHER" id="PTHR33434:SF4">
    <property type="entry name" value="PHOSPHATASE PROTEIN"/>
    <property type="match status" value="1"/>
</dbReference>
<dbReference type="InterPro" id="IPR048394">
    <property type="entry name" value="FakA-like_M"/>
</dbReference>
<dbReference type="GO" id="GO:0006071">
    <property type="term" value="P:glycerol metabolic process"/>
    <property type="evidence" value="ECO:0007669"/>
    <property type="project" value="InterPro"/>
</dbReference>
<dbReference type="InterPro" id="IPR036117">
    <property type="entry name" value="DhaL_dom_sf"/>
</dbReference>
<feature type="domain" description="DhaL" evidence="1">
    <location>
        <begin position="5"/>
        <end position="196"/>
    </location>
</feature>
<dbReference type="SMART" id="SM01120">
    <property type="entry name" value="Dak2"/>
    <property type="match status" value="1"/>
</dbReference>
<name>A0A9D2F2C2_9FIRM</name>
<dbReference type="SMART" id="SM01121">
    <property type="entry name" value="Dak1_2"/>
    <property type="match status" value="1"/>
</dbReference>
<reference evidence="2" key="2">
    <citation type="submission" date="2021-04" db="EMBL/GenBank/DDBJ databases">
        <authorList>
            <person name="Gilroy R."/>
        </authorList>
    </citation>
    <scope>NUCLEOTIDE SEQUENCE</scope>
    <source>
        <strain evidence="2">3436</strain>
    </source>
</reference>
<organism evidence="2 3">
    <name type="scientific">Candidatus Gemmiger excrementavium</name>
    <dbReference type="NCBI Taxonomy" id="2838608"/>
    <lineage>
        <taxon>Bacteria</taxon>
        <taxon>Bacillati</taxon>
        <taxon>Bacillota</taxon>
        <taxon>Clostridia</taxon>
        <taxon>Eubacteriales</taxon>
        <taxon>Gemmiger</taxon>
    </lineage>
</organism>
<dbReference type="Pfam" id="PF21645">
    <property type="entry name" value="FakA-like_M"/>
    <property type="match status" value="1"/>
</dbReference>
<dbReference type="InterPro" id="IPR019986">
    <property type="entry name" value="YloV-like"/>
</dbReference>
<protein>
    <submittedName>
        <fullName evidence="2">DAK2 domain-containing protein</fullName>
    </submittedName>
</protein>
<proteinExistence type="predicted"/>
<evidence type="ECO:0000313" key="3">
    <source>
        <dbReference type="Proteomes" id="UP000824031"/>
    </source>
</evidence>
<dbReference type="Pfam" id="PF02734">
    <property type="entry name" value="Dak2"/>
    <property type="match status" value="1"/>
</dbReference>
<dbReference type="InterPro" id="IPR033470">
    <property type="entry name" value="FakA-like_C"/>
</dbReference>
<gene>
    <name evidence="2" type="ORF">H9810_05935</name>
</gene>
<comment type="caution">
    <text evidence="2">The sequence shown here is derived from an EMBL/GenBank/DDBJ whole genome shotgun (WGS) entry which is preliminary data.</text>
</comment>
<dbReference type="Gene3D" id="1.25.40.340">
    <property type="match status" value="1"/>
</dbReference>
<reference evidence="2" key="1">
    <citation type="journal article" date="2021" name="PeerJ">
        <title>Extensive microbial diversity within the chicken gut microbiome revealed by metagenomics and culture.</title>
        <authorList>
            <person name="Gilroy R."/>
            <person name="Ravi A."/>
            <person name="Getino M."/>
            <person name="Pursley I."/>
            <person name="Horton D.L."/>
            <person name="Alikhan N.F."/>
            <person name="Baker D."/>
            <person name="Gharbi K."/>
            <person name="Hall N."/>
            <person name="Watson M."/>
            <person name="Adriaenssens E.M."/>
            <person name="Foster-Nyarko E."/>
            <person name="Jarju S."/>
            <person name="Secka A."/>
            <person name="Antonio M."/>
            <person name="Oren A."/>
            <person name="Chaudhuri R.R."/>
            <person name="La Ragione R."/>
            <person name="Hildebrand F."/>
            <person name="Pallen M.J."/>
        </authorList>
    </citation>
    <scope>NUCLEOTIDE SEQUENCE</scope>
    <source>
        <strain evidence="2">3436</strain>
    </source>
</reference>
<dbReference type="PROSITE" id="PS51480">
    <property type="entry name" value="DHAL"/>
    <property type="match status" value="1"/>
</dbReference>
<evidence type="ECO:0000313" key="2">
    <source>
        <dbReference type="EMBL" id="HIZ48239.1"/>
    </source>
</evidence>
<dbReference type="PANTHER" id="PTHR33434">
    <property type="entry name" value="DEGV DOMAIN-CONTAINING PROTEIN DR_1986-RELATED"/>
    <property type="match status" value="1"/>
</dbReference>
<dbReference type="AlphaFoldDB" id="A0A9D2F2C2"/>